<evidence type="ECO:0000256" key="1">
    <source>
        <dbReference type="SAM" id="SignalP"/>
    </source>
</evidence>
<dbReference type="EMBL" id="BAAAOQ010000004">
    <property type="protein sequence ID" value="GAA2193452.1"/>
    <property type="molecule type" value="Genomic_DNA"/>
</dbReference>
<feature type="domain" description="Peptidoglycan binding-like" evidence="2">
    <location>
        <begin position="61"/>
        <end position="120"/>
    </location>
</feature>
<feature type="chain" id="PRO_5046374966" description="Peptidoglycan binding-like domain-containing protein" evidence="1">
    <location>
        <begin position="28"/>
        <end position="122"/>
    </location>
</feature>
<dbReference type="Proteomes" id="UP001501391">
    <property type="component" value="Unassembled WGS sequence"/>
</dbReference>
<gene>
    <name evidence="3" type="ORF">GCM10009787_15350</name>
</gene>
<dbReference type="InterPro" id="IPR002477">
    <property type="entry name" value="Peptidoglycan-bd-like"/>
</dbReference>
<organism evidence="3 4">
    <name type="scientific">Streptomyces bangladeshensis</name>
    <dbReference type="NCBI Taxonomy" id="295352"/>
    <lineage>
        <taxon>Bacteria</taxon>
        <taxon>Bacillati</taxon>
        <taxon>Actinomycetota</taxon>
        <taxon>Actinomycetes</taxon>
        <taxon>Kitasatosporales</taxon>
        <taxon>Streptomycetaceae</taxon>
        <taxon>Streptomyces</taxon>
    </lineage>
</organism>
<dbReference type="InterPro" id="IPR006311">
    <property type="entry name" value="TAT_signal"/>
</dbReference>
<dbReference type="Pfam" id="PF01471">
    <property type="entry name" value="PG_binding_1"/>
    <property type="match status" value="1"/>
</dbReference>
<dbReference type="InterPro" id="IPR036365">
    <property type="entry name" value="PGBD-like_sf"/>
</dbReference>
<keyword evidence="4" id="KW-1185">Reference proteome</keyword>
<dbReference type="InterPro" id="IPR036366">
    <property type="entry name" value="PGBDSf"/>
</dbReference>
<accession>A0ABN3BDG6</accession>
<dbReference type="PROSITE" id="PS51318">
    <property type="entry name" value="TAT"/>
    <property type="match status" value="1"/>
</dbReference>
<evidence type="ECO:0000313" key="3">
    <source>
        <dbReference type="EMBL" id="GAA2193452.1"/>
    </source>
</evidence>
<proteinExistence type="predicted"/>
<keyword evidence="1" id="KW-0732">Signal</keyword>
<protein>
    <recommendedName>
        <fullName evidence="2">Peptidoglycan binding-like domain-containing protein</fullName>
    </recommendedName>
</protein>
<evidence type="ECO:0000259" key="2">
    <source>
        <dbReference type="Pfam" id="PF01471"/>
    </source>
</evidence>
<comment type="caution">
    <text evidence="3">The sequence shown here is derived from an EMBL/GenBank/DDBJ whole genome shotgun (WGS) entry which is preliminary data.</text>
</comment>
<dbReference type="Gene3D" id="1.10.101.10">
    <property type="entry name" value="PGBD-like superfamily/PGBD"/>
    <property type="match status" value="1"/>
</dbReference>
<dbReference type="SUPFAM" id="SSF47090">
    <property type="entry name" value="PGBD-like"/>
    <property type="match status" value="1"/>
</dbReference>
<name>A0ABN3BDG6_9ACTN</name>
<reference evidence="3 4" key="1">
    <citation type="journal article" date="2019" name="Int. J. Syst. Evol. Microbiol.">
        <title>The Global Catalogue of Microorganisms (GCM) 10K type strain sequencing project: providing services to taxonomists for standard genome sequencing and annotation.</title>
        <authorList>
            <consortium name="The Broad Institute Genomics Platform"/>
            <consortium name="The Broad Institute Genome Sequencing Center for Infectious Disease"/>
            <person name="Wu L."/>
            <person name="Ma J."/>
        </authorList>
    </citation>
    <scope>NUCLEOTIDE SEQUENCE [LARGE SCALE GENOMIC DNA]</scope>
    <source>
        <strain evidence="3 4">JCM 14924</strain>
    </source>
</reference>
<sequence length="122" mass="12374">MTKTLRGLVPAALAGALLLGGAASAMAVPAAPAPASDKQVAAAAVSCGYHSGTRYADRGDRGAHVKEIQCLLRDVWGYSIGSSGIDGIFGAATERAVKAFQADHRLAADGKAGPNTWRALRG</sequence>
<feature type="signal peptide" evidence="1">
    <location>
        <begin position="1"/>
        <end position="27"/>
    </location>
</feature>
<dbReference type="RefSeq" id="WP_346162333.1">
    <property type="nucleotide sequence ID" value="NZ_BAAAOQ010000004.1"/>
</dbReference>
<evidence type="ECO:0000313" key="4">
    <source>
        <dbReference type="Proteomes" id="UP001501391"/>
    </source>
</evidence>